<evidence type="ECO:0000313" key="2">
    <source>
        <dbReference type="EMBL" id="VFV27992.1"/>
    </source>
</evidence>
<feature type="transmembrane region" description="Helical" evidence="1">
    <location>
        <begin position="118"/>
        <end position="137"/>
    </location>
</feature>
<evidence type="ECO:0000256" key="1">
    <source>
        <dbReference type="SAM" id="Phobius"/>
    </source>
</evidence>
<feature type="transmembrane region" description="Helical" evidence="1">
    <location>
        <begin position="85"/>
        <end position="106"/>
    </location>
</feature>
<protein>
    <submittedName>
        <fullName evidence="2">Cytochrome p450 2f2-like</fullName>
    </submittedName>
</protein>
<feature type="transmembrane region" description="Helical" evidence="1">
    <location>
        <begin position="6"/>
        <end position="26"/>
    </location>
</feature>
<feature type="non-terminal residue" evidence="2">
    <location>
        <position position="187"/>
    </location>
</feature>
<keyword evidence="1" id="KW-0812">Transmembrane</keyword>
<dbReference type="EMBL" id="CAAGRJ010010696">
    <property type="protein sequence ID" value="VFV27992.1"/>
    <property type="molecule type" value="Genomic_DNA"/>
</dbReference>
<dbReference type="Proteomes" id="UP000386466">
    <property type="component" value="Unassembled WGS sequence"/>
</dbReference>
<keyword evidence="1" id="KW-1133">Transmembrane helix</keyword>
<proteinExistence type="predicted"/>
<evidence type="ECO:0000313" key="3">
    <source>
        <dbReference type="Proteomes" id="UP000386466"/>
    </source>
</evidence>
<accession>A0A485ND10</accession>
<reference evidence="2 3" key="1">
    <citation type="submission" date="2019-01" db="EMBL/GenBank/DDBJ databases">
        <authorList>
            <person name="Alioto T."/>
            <person name="Alioto T."/>
        </authorList>
    </citation>
    <scope>NUCLEOTIDE SEQUENCE [LARGE SCALE GENOMIC DNA]</scope>
</reference>
<gene>
    <name evidence="2" type="ORF">LYPA_23C005191</name>
</gene>
<dbReference type="AlphaFoldDB" id="A0A485ND10"/>
<name>A0A485ND10_LYNPA</name>
<sequence length="187" mass="21357">MSRFDSSVILPILSVFLIFILNMKIFMTKASKQHFPPGPGPLPIIGNLYILNLKRPYQTMLEASLLVYSVPITILKPLRKTPKTCLILFNSVFTLTSPWNIFFLEFPLTSLKISIENLGHFLSLACVNLLIKFWKFLKVHSICRDQPRTGLILCMCFPTLINEFPCRQNNLTLIDENVKLFGGPRIA</sequence>
<keyword evidence="3" id="KW-1185">Reference proteome</keyword>
<keyword evidence="1" id="KW-0472">Membrane</keyword>
<organism evidence="2 3">
    <name type="scientific">Lynx pardinus</name>
    <name type="common">Iberian lynx</name>
    <name type="synonym">Felis pardina</name>
    <dbReference type="NCBI Taxonomy" id="191816"/>
    <lineage>
        <taxon>Eukaryota</taxon>
        <taxon>Metazoa</taxon>
        <taxon>Chordata</taxon>
        <taxon>Craniata</taxon>
        <taxon>Vertebrata</taxon>
        <taxon>Euteleostomi</taxon>
        <taxon>Mammalia</taxon>
        <taxon>Eutheria</taxon>
        <taxon>Laurasiatheria</taxon>
        <taxon>Carnivora</taxon>
        <taxon>Feliformia</taxon>
        <taxon>Felidae</taxon>
        <taxon>Felinae</taxon>
        <taxon>Lynx</taxon>
    </lineage>
</organism>